<dbReference type="SUPFAM" id="SSF50249">
    <property type="entry name" value="Nucleic acid-binding proteins"/>
    <property type="match status" value="1"/>
</dbReference>
<keyword evidence="6" id="KW-1185">Reference proteome</keyword>
<evidence type="ECO:0000256" key="2">
    <source>
        <dbReference type="ARBA" id="ARBA00022884"/>
    </source>
</evidence>
<evidence type="ECO:0000313" key="5">
    <source>
        <dbReference type="EMBL" id="PQM30469.1"/>
    </source>
</evidence>
<dbReference type="Pfam" id="PF01588">
    <property type="entry name" value="tRNA_bind"/>
    <property type="match status" value="1"/>
</dbReference>
<dbReference type="CDD" id="cd02796">
    <property type="entry name" value="tRNA_bind_bactPheRS"/>
    <property type="match status" value="1"/>
</dbReference>
<dbReference type="EC" id="6.1.1.20" evidence="5"/>
<keyword evidence="2 3" id="KW-0694">RNA-binding</keyword>
<dbReference type="InterPro" id="IPR037154">
    <property type="entry name" value="YtpR-like_sf"/>
</dbReference>
<dbReference type="OrthoDB" id="9805455at2"/>
<evidence type="ECO:0000256" key="3">
    <source>
        <dbReference type="PROSITE-ProRule" id="PRU00209"/>
    </source>
</evidence>
<evidence type="ECO:0000256" key="1">
    <source>
        <dbReference type="ARBA" id="ARBA00022555"/>
    </source>
</evidence>
<dbReference type="InterPro" id="IPR002547">
    <property type="entry name" value="tRNA-bd_dom"/>
</dbReference>
<keyword evidence="1 3" id="KW-0820">tRNA-binding</keyword>
<dbReference type="InterPro" id="IPR012340">
    <property type="entry name" value="NA-bd_OB-fold"/>
</dbReference>
<keyword evidence="5" id="KW-0436">Ligase</keyword>
<proteinExistence type="predicted"/>
<dbReference type="PROSITE" id="PS50886">
    <property type="entry name" value="TRBD"/>
    <property type="match status" value="1"/>
</dbReference>
<dbReference type="RefSeq" id="WP_040092641.1">
    <property type="nucleotide sequence ID" value="NZ_CM020866.1"/>
</dbReference>
<dbReference type="EMBL" id="JTLV02000001">
    <property type="protein sequence ID" value="PQM30469.1"/>
    <property type="molecule type" value="Genomic_DNA"/>
</dbReference>
<protein>
    <submittedName>
        <fullName evidence="5">Phenylalanine--tRNA ligase beta subunit</fullName>
        <ecNumber evidence="5">6.1.1.20</ecNumber>
    </submittedName>
</protein>
<accession>A0A2P6FAJ7</accession>
<dbReference type="NCBIfam" id="NF045760">
    <property type="entry name" value="YtpR"/>
    <property type="match status" value="1"/>
</dbReference>
<gene>
    <name evidence="5" type="primary">pheT_1</name>
    <name evidence="5" type="ORF">SMSRO_SF002310</name>
</gene>
<evidence type="ECO:0000259" key="4">
    <source>
        <dbReference type="PROSITE" id="PS50886"/>
    </source>
</evidence>
<dbReference type="GO" id="GO:0004826">
    <property type="term" value="F:phenylalanine-tRNA ligase activity"/>
    <property type="evidence" value="ECO:0007669"/>
    <property type="project" value="UniProtKB-EC"/>
</dbReference>
<dbReference type="AlphaFoldDB" id="A0A2P6FAJ7"/>
<dbReference type="InterPro" id="IPR033714">
    <property type="entry name" value="tRNA_bind_bactPheRS"/>
</dbReference>
<feature type="domain" description="TRNA-binding" evidence="4">
    <location>
        <begin position="90"/>
        <end position="201"/>
    </location>
</feature>
<evidence type="ECO:0000313" key="6">
    <source>
        <dbReference type="Proteomes" id="UP000031565"/>
    </source>
</evidence>
<dbReference type="STRING" id="2138.SMSRO_v1c02210"/>
<comment type="caution">
    <text evidence="5">The sequence shown here is derived from an EMBL/GenBank/DDBJ whole genome shotgun (WGS) entry which is preliminary data.</text>
</comment>
<sequence>METKSIGLFYHPVFDVLVGYEPTVTQGEHIIKKEWVFFHNESKQCYGFNLLNASQHLTTKLKPGINSDNKLLLTELATNFKKQGGLFHNINNRPQFIVGQILERKQHSNSDKLNICQVTIGSEVLQIICGADNCDVGQLVVVARVGAIMPSTLQIIPSELRGIMSNGMLCSEQELGLPVSSVGKKIVLLSPKQYHLGSSFWKEYYNEQN</sequence>
<dbReference type="GO" id="GO:0000049">
    <property type="term" value="F:tRNA binding"/>
    <property type="evidence" value="ECO:0007669"/>
    <property type="project" value="UniProtKB-UniRule"/>
</dbReference>
<dbReference type="Proteomes" id="UP000031565">
    <property type="component" value="Unassembled WGS sequence"/>
</dbReference>
<organism evidence="5 6">
    <name type="scientific">Spiroplasma poulsonii</name>
    <dbReference type="NCBI Taxonomy" id="2138"/>
    <lineage>
        <taxon>Bacteria</taxon>
        <taxon>Bacillati</taxon>
        <taxon>Mycoplasmatota</taxon>
        <taxon>Mollicutes</taxon>
        <taxon>Entomoplasmatales</taxon>
        <taxon>Spiroplasmataceae</taxon>
        <taxon>Spiroplasma</taxon>
    </lineage>
</organism>
<reference evidence="5 6" key="1">
    <citation type="journal article" date="2015" name="MBio">
        <title>Genome sequence of the Drosophila melanogaster male-killing Spiroplasma strain MSRO endosymbiont.</title>
        <authorList>
            <person name="Paredes J.C."/>
            <person name="Herren J.K."/>
            <person name="Schupfer F."/>
            <person name="Marin R."/>
            <person name="Claverol S."/>
            <person name="Kuo C.H."/>
            <person name="Lemaitre B."/>
            <person name="Beven L."/>
        </authorList>
    </citation>
    <scope>NUCLEOTIDE SEQUENCE [LARGE SCALE GENOMIC DNA]</scope>
    <source>
        <strain evidence="5 6">MSRO</strain>
    </source>
</reference>
<name>A0A2P6FAJ7_9MOLU</name>
<dbReference type="Gene3D" id="2.40.50.140">
    <property type="entry name" value="Nucleic acid-binding proteins"/>
    <property type="match status" value="1"/>
</dbReference>
<dbReference type="Gene3D" id="3.30.1940.10">
    <property type="entry name" value="YtpR-like"/>
    <property type="match status" value="1"/>
</dbReference>